<comment type="caution">
    <text evidence="1">The sequence shown here is derived from an EMBL/GenBank/DDBJ whole genome shotgun (WGS) entry which is preliminary data.</text>
</comment>
<dbReference type="InterPro" id="IPR044668">
    <property type="entry name" value="PuuD-like"/>
</dbReference>
<accession>A0A0P6X242</accession>
<dbReference type="FunFam" id="3.40.50.880:FF:000030">
    <property type="entry name" value="Gamma-glutamyl-gamma-aminobutyrate hydrolase PuuD"/>
    <property type="match status" value="1"/>
</dbReference>
<dbReference type="PATRIC" id="fig|1134406.4.peg.2073"/>
<dbReference type="PANTHER" id="PTHR43235:SF1">
    <property type="entry name" value="GLUTAMINE AMIDOTRANSFERASE PB2B2.05-RELATED"/>
    <property type="match status" value="1"/>
</dbReference>
<dbReference type="OrthoDB" id="9813383at2"/>
<dbReference type="EMBL" id="LGCL01000035">
    <property type="protein sequence ID" value="KPL73558.1"/>
    <property type="molecule type" value="Genomic_DNA"/>
</dbReference>
<dbReference type="Pfam" id="PF07722">
    <property type="entry name" value="Peptidase_C26"/>
    <property type="match status" value="1"/>
</dbReference>
<sequence length="242" mass="25530">MNPTPLIGLTVYRKSDGNGHWTQSLADAYGRAVIRAGAMPVLLPTQAGLDAAVLMERLDGLLLTGGGDMHPEVYGLRPHARVGSVDLLRDQIEVALVHAALQAGKPLLGICRGAQVLNVALGGDLFTDIADQTQSPIRHDCYDDLPRDHLAHGLRVLPGSRLHAALGVSETQVNSLHHQAVDRLGEGLKAVAWSPDGLVEGVEMDGEGFVVGAQWHPECLPEAQAMQALFAAFVNAAAQSGG</sequence>
<gene>
    <name evidence="1" type="ORF">ADN00_14535</name>
</gene>
<dbReference type="GO" id="GO:0033969">
    <property type="term" value="F:gamma-glutamyl-gamma-aminobutyrate hydrolase activity"/>
    <property type="evidence" value="ECO:0007669"/>
    <property type="project" value="TreeGrafter"/>
</dbReference>
<dbReference type="SUPFAM" id="SSF52317">
    <property type="entry name" value="Class I glutamine amidotransferase-like"/>
    <property type="match status" value="1"/>
</dbReference>
<dbReference type="InterPro" id="IPR011697">
    <property type="entry name" value="Peptidase_C26"/>
</dbReference>
<dbReference type="Gene3D" id="3.40.50.880">
    <property type="match status" value="1"/>
</dbReference>
<dbReference type="GO" id="GO:0005829">
    <property type="term" value="C:cytosol"/>
    <property type="evidence" value="ECO:0007669"/>
    <property type="project" value="TreeGrafter"/>
</dbReference>
<proteinExistence type="predicted"/>
<evidence type="ECO:0000313" key="2">
    <source>
        <dbReference type="Proteomes" id="UP000050417"/>
    </source>
</evidence>
<name>A0A0P6X242_9CHLR</name>
<evidence type="ECO:0000313" key="1">
    <source>
        <dbReference type="EMBL" id="KPL73558.1"/>
    </source>
</evidence>
<dbReference type="PANTHER" id="PTHR43235">
    <property type="entry name" value="GLUTAMINE AMIDOTRANSFERASE PB2B2.05-RELATED"/>
    <property type="match status" value="1"/>
</dbReference>
<dbReference type="InterPro" id="IPR029062">
    <property type="entry name" value="Class_I_gatase-like"/>
</dbReference>
<dbReference type="CDD" id="cd01745">
    <property type="entry name" value="GATase1_2"/>
    <property type="match status" value="1"/>
</dbReference>
<protein>
    <submittedName>
        <fullName evidence="1">Uncharacterized protein</fullName>
    </submittedName>
</protein>
<dbReference type="AlphaFoldDB" id="A0A0P6X242"/>
<dbReference type="Proteomes" id="UP000050417">
    <property type="component" value="Unassembled WGS sequence"/>
</dbReference>
<dbReference type="RefSeq" id="WP_075063756.1">
    <property type="nucleotide sequence ID" value="NZ_LGCL01000035.1"/>
</dbReference>
<dbReference type="PROSITE" id="PS51273">
    <property type="entry name" value="GATASE_TYPE_1"/>
    <property type="match status" value="1"/>
</dbReference>
<keyword evidence="2" id="KW-1185">Reference proteome</keyword>
<reference evidence="1 2" key="1">
    <citation type="submission" date="2015-07" db="EMBL/GenBank/DDBJ databases">
        <title>Genome sequence of Ornatilinea apprima DSM 23815.</title>
        <authorList>
            <person name="Hemp J."/>
            <person name="Ward L.M."/>
            <person name="Pace L.A."/>
            <person name="Fischer W.W."/>
        </authorList>
    </citation>
    <scope>NUCLEOTIDE SEQUENCE [LARGE SCALE GENOMIC DNA]</scope>
    <source>
        <strain evidence="1 2">P3M-1</strain>
    </source>
</reference>
<organism evidence="1 2">
    <name type="scientific">Ornatilinea apprima</name>
    <dbReference type="NCBI Taxonomy" id="1134406"/>
    <lineage>
        <taxon>Bacteria</taxon>
        <taxon>Bacillati</taxon>
        <taxon>Chloroflexota</taxon>
        <taxon>Anaerolineae</taxon>
        <taxon>Anaerolineales</taxon>
        <taxon>Anaerolineaceae</taxon>
        <taxon>Ornatilinea</taxon>
    </lineage>
</organism>
<dbReference type="GO" id="GO:0006598">
    <property type="term" value="P:polyamine catabolic process"/>
    <property type="evidence" value="ECO:0007669"/>
    <property type="project" value="TreeGrafter"/>
</dbReference>
<dbReference type="STRING" id="1134406.ADN00_14535"/>